<dbReference type="PROSITE" id="PS51464">
    <property type="entry name" value="SIS"/>
    <property type="match status" value="1"/>
</dbReference>
<dbReference type="GO" id="GO:1901135">
    <property type="term" value="P:carbohydrate derivative metabolic process"/>
    <property type="evidence" value="ECO:0007669"/>
    <property type="project" value="InterPro"/>
</dbReference>
<dbReference type="PANTHER" id="PTHR30390">
    <property type="entry name" value="SEDOHEPTULOSE 7-PHOSPHATE ISOMERASE / DNAA INITIATOR-ASSOCIATING FACTOR FOR REPLICATION INITIATION"/>
    <property type="match status" value="1"/>
</dbReference>
<dbReference type="CDD" id="cd05006">
    <property type="entry name" value="SIS_GmhA"/>
    <property type="match status" value="1"/>
</dbReference>
<dbReference type="Gene3D" id="3.40.50.10490">
    <property type="entry name" value="Glucose-6-phosphate isomerase like protein, domain 1"/>
    <property type="match status" value="1"/>
</dbReference>
<protein>
    <submittedName>
        <fullName evidence="2">Sugar isomerase</fullName>
    </submittedName>
</protein>
<dbReference type="EMBL" id="MSIE01000054">
    <property type="protein sequence ID" value="OLF13512.1"/>
    <property type="molecule type" value="Genomic_DNA"/>
</dbReference>
<dbReference type="RefSeq" id="WP_075128528.1">
    <property type="nucleotide sequence ID" value="NZ_MSIE01000054.1"/>
</dbReference>
<evidence type="ECO:0000313" key="2">
    <source>
        <dbReference type="EMBL" id="OLF13512.1"/>
    </source>
</evidence>
<reference evidence="2 3" key="1">
    <citation type="submission" date="2016-12" db="EMBL/GenBank/DDBJ databases">
        <title>The draft genome sequence of Actinophytocola sp. 11-183.</title>
        <authorList>
            <person name="Wang W."/>
            <person name="Yuan L."/>
        </authorList>
    </citation>
    <scope>NUCLEOTIDE SEQUENCE [LARGE SCALE GENOMIC DNA]</scope>
    <source>
        <strain evidence="2 3">11-183</strain>
    </source>
</reference>
<dbReference type="AlphaFoldDB" id="A0A1Q8CGR9"/>
<dbReference type="InterPro" id="IPR050099">
    <property type="entry name" value="SIS_GmhA/DiaA_subfam"/>
</dbReference>
<organism evidence="2 3">
    <name type="scientific">Actinophytocola xanthii</name>
    <dbReference type="NCBI Taxonomy" id="1912961"/>
    <lineage>
        <taxon>Bacteria</taxon>
        <taxon>Bacillati</taxon>
        <taxon>Actinomycetota</taxon>
        <taxon>Actinomycetes</taxon>
        <taxon>Pseudonocardiales</taxon>
        <taxon>Pseudonocardiaceae</taxon>
    </lineage>
</organism>
<evidence type="ECO:0000259" key="1">
    <source>
        <dbReference type="PROSITE" id="PS51464"/>
    </source>
</evidence>
<dbReference type="InterPro" id="IPR001347">
    <property type="entry name" value="SIS_dom"/>
</dbReference>
<dbReference type="OrthoDB" id="9810929at2"/>
<keyword evidence="2" id="KW-0413">Isomerase</keyword>
<dbReference type="SUPFAM" id="SSF53697">
    <property type="entry name" value="SIS domain"/>
    <property type="match status" value="1"/>
</dbReference>
<evidence type="ECO:0000313" key="3">
    <source>
        <dbReference type="Proteomes" id="UP000185596"/>
    </source>
</evidence>
<dbReference type="GO" id="GO:0016853">
    <property type="term" value="F:isomerase activity"/>
    <property type="evidence" value="ECO:0007669"/>
    <property type="project" value="UniProtKB-KW"/>
</dbReference>
<dbReference type="InterPro" id="IPR046348">
    <property type="entry name" value="SIS_dom_sf"/>
</dbReference>
<name>A0A1Q8CGR9_9PSEU</name>
<keyword evidence="3" id="KW-1185">Reference proteome</keyword>
<gene>
    <name evidence="2" type="ORF">BU204_26755</name>
</gene>
<dbReference type="STRING" id="1912961.BU204_26755"/>
<dbReference type="PANTHER" id="PTHR30390:SF6">
    <property type="entry name" value="DNAA INITIATOR-ASSOCIATING PROTEIN DIAA"/>
    <property type="match status" value="1"/>
</dbReference>
<feature type="domain" description="SIS" evidence="1">
    <location>
        <begin position="31"/>
        <end position="188"/>
    </location>
</feature>
<dbReference type="Proteomes" id="UP000185596">
    <property type="component" value="Unassembled WGS sequence"/>
</dbReference>
<proteinExistence type="predicted"/>
<dbReference type="Pfam" id="PF13580">
    <property type="entry name" value="SIS_2"/>
    <property type="match status" value="1"/>
</dbReference>
<accession>A0A1Q8CGR9</accession>
<dbReference type="InterPro" id="IPR035461">
    <property type="entry name" value="GmhA/DiaA"/>
</dbReference>
<comment type="caution">
    <text evidence="2">The sequence shown here is derived from an EMBL/GenBank/DDBJ whole genome shotgun (WGS) entry which is preliminary data.</text>
</comment>
<dbReference type="GO" id="GO:0097367">
    <property type="term" value="F:carbohydrate derivative binding"/>
    <property type="evidence" value="ECO:0007669"/>
    <property type="project" value="InterPro"/>
</dbReference>
<sequence length="188" mass="20070">MSLGEQLADHLDVAERARALLPELSAVADRLIEVYRCDGRLFTFGNGGSAADAQHLAAELIGRYKRTRRPLPALALTVDPSVLTCVANDYGYDDVFARQVVGFVRPGDMVAAFSTSGRSENVVRGLEAARKQGAITVYFGGSGGGPAAAYADHALVVDSAETARIQEMHLLLLHLLSERVDAWAAGED</sequence>